<reference evidence="10" key="2">
    <citation type="submission" date="2020-11" db="EMBL/GenBank/DDBJ databases">
        <authorList>
            <person name="McCartney M.A."/>
            <person name="Auch B."/>
            <person name="Kono T."/>
            <person name="Mallez S."/>
            <person name="Becker A."/>
            <person name="Gohl D.M."/>
            <person name="Silverstein K.A.T."/>
            <person name="Koren S."/>
            <person name="Bechman K.B."/>
            <person name="Herman A."/>
            <person name="Abrahante J.E."/>
            <person name="Garbe J."/>
        </authorList>
    </citation>
    <scope>NUCLEOTIDE SEQUENCE</scope>
    <source>
        <strain evidence="10">Duluth1</strain>
        <tissue evidence="10">Whole animal</tissue>
    </source>
</reference>
<dbReference type="EMBL" id="JAIWYP010000005">
    <property type="protein sequence ID" value="KAH3826117.1"/>
    <property type="molecule type" value="Genomic_DNA"/>
</dbReference>
<dbReference type="InterPro" id="IPR051275">
    <property type="entry name" value="Cell_adhesion_signaling"/>
</dbReference>
<feature type="domain" description="Ig-like" evidence="8">
    <location>
        <begin position="244"/>
        <end position="326"/>
    </location>
</feature>
<dbReference type="SUPFAM" id="SSF48726">
    <property type="entry name" value="Immunoglobulin"/>
    <property type="match status" value="4"/>
</dbReference>
<evidence type="ECO:0000259" key="8">
    <source>
        <dbReference type="PROSITE" id="PS50835"/>
    </source>
</evidence>
<protein>
    <recommendedName>
        <fullName evidence="12">Nephrin/kirre</fullName>
    </recommendedName>
</protein>
<dbReference type="InterPro" id="IPR013162">
    <property type="entry name" value="CD80_C2-set"/>
</dbReference>
<feature type="domain" description="Fibronectin type-III" evidence="9">
    <location>
        <begin position="452"/>
        <end position="547"/>
    </location>
</feature>
<feature type="domain" description="Ig-like" evidence="8">
    <location>
        <begin position="340"/>
        <end position="448"/>
    </location>
</feature>
<dbReference type="Pfam" id="PF00041">
    <property type="entry name" value="fn3"/>
    <property type="match status" value="1"/>
</dbReference>
<feature type="domain" description="Ig-like" evidence="8">
    <location>
        <begin position="25"/>
        <end position="129"/>
    </location>
</feature>
<feature type="chain" id="PRO_5038767555" description="Nephrin/kirre" evidence="7">
    <location>
        <begin position="23"/>
        <end position="711"/>
    </location>
</feature>
<evidence type="ECO:0000256" key="3">
    <source>
        <dbReference type="ARBA" id="ARBA00023157"/>
    </source>
</evidence>
<dbReference type="InterPro" id="IPR003961">
    <property type="entry name" value="FN3_dom"/>
</dbReference>
<dbReference type="OrthoDB" id="8825892at2759"/>
<evidence type="ECO:0000256" key="5">
    <source>
        <dbReference type="ARBA" id="ARBA00023319"/>
    </source>
</evidence>
<dbReference type="InterPro" id="IPR003598">
    <property type="entry name" value="Ig_sub2"/>
</dbReference>
<comment type="caution">
    <text evidence="10">The sequence shown here is derived from an EMBL/GenBank/DDBJ whole genome shotgun (WGS) entry which is preliminary data.</text>
</comment>
<evidence type="ECO:0000313" key="11">
    <source>
        <dbReference type="Proteomes" id="UP000828390"/>
    </source>
</evidence>
<dbReference type="Pfam" id="PF08205">
    <property type="entry name" value="C2-set_2"/>
    <property type="match status" value="2"/>
</dbReference>
<dbReference type="PROSITE" id="PS50853">
    <property type="entry name" value="FN3"/>
    <property type="match status" value="1"/>
</dbReference>
<sequence length="711" mass="77468">MDAWFNTAYWWIFWIIFRTVTSQNPNLVADNVMVTENSSLTLTCILPRAVVPTAWLRHGLMGSILWTGFKDGKCISDPSPLPEGFAYACVNATLTTLTILRVNRSHDGDRWQCSVNTDGGVSTFSNNITINVQVPIGHLQLSPTFDPVSLIVNQPTTFKCTSDFGRPNPSIYWFKDNTTDDVADDINITAFSSTSTTGLNITISTLTFTPLKSDLGMRLYCSGNNGGPSVTSNIKPLINLLYGPTIPVFHFNGTNVDVALHALSGTQFVLRCTSNGNPHPSFTWTYSGGSAIGEELVIPEIKPLHEGNVTCLARNVMLSSSGETLTTHQAAAVFLHIDVPITQVALVGSNAQNAVLKENDTSTFECQSSPGKPPAIIHWYKDGGTKEIIEDDITLYEYNTTAMAEFSVKSVLKYQAKRLDNEMSIYCTASNVGPVFTSPQRSKLIIVSLPVIPEELAKTNIGANSVTLSWKYDSGNHIFPRFIIGMKESDSGWTERLLLDISTNSTRLSTTLTMLNSSSVYSVRMYAENSLGRSAPSPVVSFTTLSSSMTDSSQSLHSAQSTHVEPIIGSICGGTALGILLGTVGTWFVFVRKNRQKKGGCSACCISDKTNTYEAKISSTGDATYSSIDAASPVQREHYYDDTVAGRAQVPSNPVELEGQNVIVTSYENIDSGKLHRDHGSTTLRTANVMLYESLNQEGRHQEAYEMITTS</sequence>
<dbReference type="InterPro" id="IPR003599">
    <property type="entry name" value="Ig_sub"/>
</dbReference>
<name>A0A9D4JZB0_DREPO</name>
<proteinExistence type="predicted"/>
<keyword evidence="2 6" id="KW-0472">Membrane</keyword>
<dbReference type="InterPro" id="IPR036116">
    <property type="entry name" value="FN3_sf"/>
</dbReference>
<dbReference type="Gene3D" id="2.60.40.10">
    <property type="entry name" value="Immunoglobulins"/>
    <property type="match status" value="5"/>
</dbReference>
<feature type="transmembrane region" description="Helical" evidence="6">
    <location>
        <begin position="567"/>
        <end position="590"/>
    </location>
</feature>
<dbReference type="PANTHER" id="PTHR11640:SF31">
    <property type="entry name" value="IRREGULAR CHIASM C-ROUGHEST PROTEIN-RELATED"/>
    <property type="match status" value="1"/>
</dbReference>
<dbReference type="GO" id="GO:0005886">
    <property type="term" value="C:plasma membrane"/>
    <property type="evidence" value="ECO:0007669"/>
    <property type="project" value="TreeGrafter"/>
</dbReference>
<feature type="signal peptide" evidence="7">
    <location>
        <begin position="1"/>
        <end position="22"/>
    </location>
</feature>
<evidence type="ECO:0000259" key="9">
    <source>
        <dbReference type="PROSITE" id="PS50853"/>
    </source>
</evidence>
<evidence type="ECO:0000313" key="10">
    <source>
        <dbReference type="EMBL" id="KAH3826117.1"/>
    </source>
</evidence>
<dbReference type="SMART" id="SM00408">
    <property type="entry name" value="IGc2"/>
    <property type="match status" value="1"/>
</dbReference>
<evidence type="ECO:0008006" key="12">
    <source>
        <dbReference type="Google" id="ProtNLM"/>
    </source>
</evidence>
<reference evidence="10" key="1">
    <citation type="journal article" date="2019" name="bioRxiv">
        <title>The Genome of the Zebra Mussel, Dreissena polymorpha: A Resource for Invasive Species Research.</title>
        <authorList>
            <person name="McCartney M.A."/>
            <person name="Auch B."/>
            <person name="Kono T."/>
            <person name="Mallez S."/>
            <person name="Zhang Y."/>
            <person name="Obille A."/>
            <person name="Becker A."/>
            <person name="Abrahante J.E."/>
            <person name="Garbe J."/>
            <person name="Badalamenti J.P."/>
            <person name="Herman A."/>
            <person name="Mangelson H."/>
            <person name="Liachko I."/>
            <person name="Sullivan S."/>
            <person name="Sone E.D."/>
            <person name="Koren S."/>
            <person name="Silverstein K.A.T."/>
            <person name="Beckman K.B."/>
            <person name="Gohl D.M."/>
        </authorList>
    </citation>
    <scope>NUCLEOTIDE SEQUENCE</scope>
    <source>
        <strain evidence="10">Duluth1</strain>
        <tissue evidence="10">Whole animal</tissue>
    </source>
</reference>
<evidence type="ECO:0000256" key="7">
    <source>
        <dbReference type="SAM" id="SignalP"/>
    </source>
</evidence>
<dbReference type="CDD" id="cd00063">
    <property type="entry name" value="FN3"/>
    <property type="match status" value="1"/>
</dbReference>
<dbReference type="InterPro" id="IPR036179">
    <property type="entry name" value="Ig-like_dom_sf"/>
</dbReference>
<dbReference type="Pfam" id="PF13927">
    <property type="entry name" value="Ig_3"/>
    <property type="match status" value="1"/>
</dbReference>
<dbReference type="PANTHER" id="PTHR11640">
    <property type="entry name" value="NEPHRIN"/>
    <property type="match status" value="1"/>
</dbReference>
<dbReference type="Proteomes" id="UP000828390">
    <property type="component" value="Unassembled WGS sequence"/>
</dbReference>
<evidence type="ECO:0000256" key="6">
    <source>
        <dbReference type="SAM" id="Phobius"/>
    </source>
</evidence>
<dbReference type="SMART" id="SM00060">
    <property type="entry name" value="FN3"/>
    <property type="match status" value="1"/>
</dbReference>
<feature type="domain" description="Ig-like" evidence="8">
    <location>
        <begin position="143"/>
        <end position="235"/>
    </location>
</feature>
<comment type="subcellular location">
    <subcellularLocation>
        <location evidence="1">Membrane</location>
        <topology evidence="1">Single-pass type I membrane protein</topology>
    </subcellularLocation>
</comment>
<keyword evidence="11" id="KW-1185">Reference proteome</keyword>
<keyword evidence="3" id="KW-1015">Disulfide bond</keyword>
<keyword evidence="7" id="KW-0732">Signal</keyword>
<dbReference type="InterPro" id="IPR007110">
    <property type="entry name" value="Ig-like_dom"/>
</dbReference>
<evidence type="ECO:0000256" key="2">
    <source>
        <dbReference type="ARBA" id="ARBA00023136"/>
    </source>
</evidence>
<keyword evidence="4" id="KW-0325">Glycoprotein</keyword>
<dbReference type="InterPro" id="IPR013783">
    <property type="entry name" value="Ig-like_fold"/>
</dbReference>
<dbReference type="GO" id="GO:0050839">
    <property type="term" value="F:cell adhesion molecule binding"/>
    <property type="evidence" value="ECO:0007669"/>
    <property type="project" value="TreeGrafter"/>
</dbReference>
<keyword evidence="6" id="KW-1133">Transmembrane helix</keyword>
<evidence type="ECO:0000256" key="1">
    <source>
        <dbReference type="ARBA" id="ARBA00004479"/>
    </source>
</evidence>
<dbReference type="AlphaFoldDB" id="A0A9D4JZB0"/>
<dbReference type="GO" id="GO:0098609">
    <property type="term" value="P:cell-cell adhesion"/>
    <property type="evidence" value="ECO:0007669"/>
    <property type="project" value="TreeGrafter"/>
</dbReference>
<dbReference type="PROSITE" id="PS50835">
    <property type="entry name" value="IG_LIKE"/>
    <property type="match status" value="4"/>
</dbReference>
<keyword evidence="5" id="KW-0393">Immunoglobulin domain</keyword>
<evidence type="ECO:0000256" key="4">
    <source>
        <dbReference type="ARBA" id="ARBA00023180"/>
    </source>
</evidence>
<dbReference type="SUPFAM" id="SSF49265">
    <property type="entry name" value="Fibronectin type III"/>
    <property type="match status" value="1"/>
</dbReference>
<gene>
    <name evidence="10" type="ORF">DPMN_128010</name>
</gene>
<keyword evidence="6" id="KW-0812">Transmembrane</keyword>
<accession>A0A9D4JZB0</accession>
<dbReference type="GO" id="GO:0005911">
    <property type="term" value="C:cell-cell junction"/>
    <property type="evidence" value="ECO:0007669"/>
    <property type="project" value="TreeGrafter"/>
</dbReference>
<dbReference type="SMART" id="SM00409">
    <property type="entry name" value="IG"/>
    <property type="match status" value="4"/>
</dbReference>
<organism evidence="10 11">
    <name type="scientific">Dreissena polymorpha</name>
    <name type="common">Zebra mussel</name>
    <name type="synonym">Mytilus polymorpha</name>
    <dbReference type="NCBI Taxonomy" id="45954"/>
    <lineage>
        <taxon>Eukaryota</taxon>
        <taxon>Metazoa</taxon>
        <taxon>Spiralia</taxon>
        <taxon>Lophotrochozoa</taxon>
        <taxon>Mollusca</taxon>
        <taxon>Bivalvia</taxon>
        <taxon>Autobranchia</taxon>
        <taxon>Heteroconchia</taxon>
        <taxon>Euheterodonta</taxon>
        <taxon>Imparidentia</taxon>
        <taxon>Neoheterodontei</taxon>
        <taxon>Myida</taxon>
        <taxon>Dreissenoidea</taxon>
        <taxon>Dreissenidae</taxon>
        <taxon>Dreissena</taxon>
    </lineage>
</organism>